<dbReference type="GO" id="GO:0003677">
    <property type="term" value="F:DNA binding"/>
    <property type="evidence" value="ECO:0007669"/>
    <property type="project" value="InterPro"/>
</dbReference>
<dbReference type="RefSeq" id="WP_213110601.1">
    <property type="nucleotide sequence ID" value="NZ_JAGYPJ010000001.1"/>
</dbReference>
<keyword evidence="3" id="KW-0731">Sigma factor</keyword>
<proteinExistence type="inferred from homology"/>
<dbReference type="PANTHER" id="PTHR43133">
    <property type="entry name" value="RNA POLYMERASE ECF-TYPE SIGMA FACTO"/>
    <property type="match status" value="1"/>
</dbReference>
<organism evidence="7 8">
    <name type="scientific">Lederbergia citrisecunda</name>
    <dbReference type="NCBI Taxonomy" id="2833583"/>
    <lineage>
        <taxon>Bacteria</taxon>
        <taxon>Bacillati</taxon>
        <taxon>Bacillota</taxon>
        <taxon>Bacilli</taxon>
        <taxon>Bacillales</taxon>
        <taxon>Bacillaceae</taxon>
        <taxon>Lederbergia</taxon>
    </lineage>
</organism>
<dbReference type="Pfam" id="PF08281">
    <property type="entry name" value="Sigma70_r4_2"/>
    <property type="match status" value="1"/>
</dbReference>
<dbReference type="InterPro" id="IPR007627">
    <property type="entry name" value="RNA_pol_sigma70_r2"/>
</dbReference>
<feature type="domain" description="RNA polymerase sigma factor 70 region 4 type 2" evidence="6">
    <location>
        <begin position="106"/>
        <end position="157"/>
    </location>
</feature>
<dbReference type="EMBL" id="JAGYPJ010000001">
    <property type="protein sequence ID" value="MBS4199976.1"/>
    <property type="molecule type" value="Genomic_DNA"/>
</dbReference>
<keyword evidence="2" id="KW-0805">Transcription regulation</keyword>
<dbReference type="Gene3D" id="1.10.1740.10">
    <property type="match status" value="1"/>
</dbReference>
<evidence type="ECO:0000256" key="3">
    <source>
        <dbReference type="ARBA" id="ARBA00023082"/>
    </source>
</evidence>
<keyword evidence="8" id="KW-1185">Reference proteome</keyword>
<feature type="domain" description="RNA polymerase sigma-70 region 2" evidence="5">
    <location>
        <begin position="11"/>
        <end position="76"/>
    </location>
</feature>
<dbReference type="SUPFAM" id="SSF88659">
    <property type="entry name" value="Sigma3 and sigma4 domains of RNA polymerase sigma factors"/>
    <property type="match status" value="1"/>
</dbReference>
<evidence type="ECO:0000313" key="7">
    <source>
        <dbReference type="EMBL" id="MBS4199976.1"/>
    </source>
</evidence>
<dbReference type="Proteomes" id="UP000682713">
    <property type="component" value="Unassembled WGS sequence"/>
</dbReference>
<dbReference type="NCBIfam" id="TIGR02937">
    <property type="entry name" value="sigma70-ECF"/>
    <property type="match status" value="1"/>
</dbReference>
<dbReference type="InterPro" id="IPR013324">
    <property type="entry name" value="RNA_pol_sigma_r3/r4-like"/>
</dbReference>
<evidence type="ECO:0000256" key="2">
    <source>
        <dbReference type="ARBA" id="ARBA00023015"/>
    </source>
</evidence>
<evidence type="ECO:0000256" key="1">
    <source>
        <dbReference type="ARBA" id="ARBA00010641"/>
    </source>
</evidence>
<evidence type="ECO:0000259" key="5">
    <source>
        <dbReference type="Pfam" id="PF04542"/>
    </source>
</evidence>
<dbReference type="GO" id="GO:0006352">
    <property type="term" value="P:DNA-templated transcription initiation"/>
    <property type="evidence" value="ECO:0007669"/>
    <property type="project" value="InterPro"/>
</dbReference>
<gene>
    <name evidence="7" type="ORF">KHA93_09935</name>
</gene>
<protein>
    <submittedName>
        <fullName evidence="7">RNA polymerase sigma factor</fullName>
    </submittedName>
</protein>
<keyword evidence="4" id="KW-0804">Transcription</keyword>
<dbReference type="PANTHER" id="PTHR43133:SF60">
    <property type="entry name" value="RNA POLYMERASE SIGMA FACTOR SIGV"/>
    <property type="match status" value="1"/>
</dbReference>
<reference evidence="7 8" key="1">
    <citation type="submission" date="2021-05" db="EMBL/GenBank/DDBJ databases">
        <title>Novel Bacillus species.</title>
        <authorList>
            <person name="Liu G."/>
        </authorList>
    </citation>
    <scope>NUCLEOTIDE SEQUENCE [LARGE SCALE GENOMIC DNA]</scope>
    <source>
        <strain evidence="7 8">FJAT-49732</strain>
    </source>
</reference>
<name>A0A942TKP8_9BACI</name>
<evidence type="ECO:0000256" key="4">
    <source>
        <dbReference type="ARBA" id="ARBA00023163"/>
    </source>
</evidence>
<dbReference type="InterPro" id="IPR013325">
    <property type="entry name" value="RNA_pol_sigma_r2"/>
</dbReference>
<evidence type="ECO:0000313" key="8">
    <source>
        <dbReference type="Proteomes" id="UP000682713"/>
    </source>
</evidence>
<comment type="similarity">
    <text evidence="1">Belongs to the sigma-70 factor family. ECF subfamily.</text>
</comment>
<dbReference type="InterPro" id="IPR014284">
    <property type="entry name" value="RNA_pol_sigma-70_dom"/>
</dbReference>
<dbReference type="InterPro" id="IPR039425">
    <property type="entry name" value="RNA_pol_sigma-70-like"/>
</dbReference>
<accession>A0A942TKP8</accession>
<dbReference type="SUPFAM" id="SSF88946">
    <property type="entry name" value="Sigma2 domain of RNA polymerase sigma factors"/>
    <property type="match status" value="1"/>
</dbReference>
<dbReference type="InterPro" id="IPR036388">
    <property type="entry name" value="WH-like_DNA-bd_sf"/>
</dbReference>
<sequence length="173" mass="20097">MGNHVKVEEWFLEYGDDVYNFLVYYTRSHDVEDIVHEVFLKAIKSADKFEGRANPKTWLLSIARRLVIDQYRKEKRQKLLPVDLLRNNAISNQSTEDLVIGDETLNEIYSCVNSMKESYRNVLICRLILEYSVQETSEILGWSKSKVSITCHRALSSLKQMMVNVFDGGIVNE</sequence>
<evidence type="ECO:0000259" key="6">
    <source>
        <dbReference type="Pfam" id="PF08281"/>
    </source>
</evidence>
<dbReference type="InterPro" id="IPR013249">
    <property type="entry name" value="RNA_pol_sigma70_r4_t2"/>
</dbReference>
<dbReference type="Gene3D" id="1.10.10.10">
    <property type="entry name" value="Winged helix-like DNA-binding domain superfamily/Winged helix DNA-binding domain"/>
    <property type="match status" value="1"/>
</dbReference>
<dbReference type="AlphaFoldDB" id="A0A942TKP8"/>
<comment type="caution">
    <text evidence="7">The sequence shown here is derived from an EMBL/GenBank/DDBJ whole genome shotgun (WGS) entry which is preliminary data.</text>
</comment>
<dbReference type="Pfam" id="PF04542">
    <property type="entry name" value="Sigma70_r2"/>
    <property type="match status" value="1"/>
</dbReference>
<dbReference type="GO" id="GO:0016987">
    <property type="term" value="F:sigma factor activity"/>
    <property type="evidence" value="ECO:0007669"/>
    <property type="project" value="UniProtKB-KW"/>
</dbReference>